<evidence type="ECO:0000259" key="2">
    <source>
        <dbReference type="Pfam" id="PF09851"/>
    </source>
</evidence>
<organism evidence="4 5">
    <name type="scientific">Nocardiopsis endophytica</name>
    <dbReference type="NCBI Taxonomy" id="3018445"/>
    <lineage>
        <taxon>Bacteria</taxon>
        <taxon>Bacillati</taxon>
        <taxon>Actinomycetota</taxon>
        <taxon>Actinomycetes</taxon>
        <taxon>Streptosporangiales</taxon>
        <taxon>Nocardiopsidaceae</taxon>
        <taxon>Nocardiopsis</taxon>
    </lineage>
</organism>
<evidence type="ECO:0000313" key="5">
    <source>
        <dbReference type="Proteomes" id="UP001527866"/>
    </source>
</evidence>
<dbReference type="Proteomes" id="UP001527866">
    <property type="component" value="Unassembled WGS sequence"/>
</dbReference>
<feature type="compositionally biased region" description="Low complexity" evidence="1">
    <location>
        <begin position="247"/>
        <end position="260"/>
    </location>
</feature>
<comment type="caution">
    <text evidence="4">The sequence shown here is derived from an EMBL/GenBank/DDBJ whole genome shotgun (WGS) entry which is preliminary data.</text>
</comment>
<evidence type="ECO:0000256" key="1">
    <source>
        <dbReference type="SAM" id="MobiDB-lite"/>
    </source>
</evidence>
<evidence type="ECO:0000313" key="4">
    <source>
        <dbReference type="EMBL" id="MDA2812380.1"/>
    </source>
</evidence>
<dbReference type="Pfam" id="PF09851">
    <property type="entry name" value="SHOCT"/>
    <property type="match status" value="1"/>
</dbReference>
<feature type="region of interest" description="Disordered" evidence="1">
    <location>
        <begin position="243"/>
        <end position="270"/>
    </location>
</feature>
<protein>
    <submittedName>
        <fullName evidence="4">DUF4429 domain-containing protein</fullName>
    </submittedName>
</protein>
<accession>A0ABT4U611</accession>
<gene>
    <name evidence="4" type="ORF">O4J56_17190</name>
</gene>
<dbReference type="EMBL" id="JAQFWQ010000048">
    <property type="protein sequence ID" value="MDA2812380.1"/>
    <property type="molecule type" value="Genomic_DNA"/>
</dbReference>
<keyword evidence="5" id="KW-1185">Reference proteome</keyword>
<proteinExistence type="predicted"/>
<sequence>MEQLAGKQGTWSFDDGKVVIRYASGWLAPALHKALGRSEVPMAAIAGVEFNARRSGAKKKGWELRLRLHDRTDPYTFVGAALSRDEPFLLTGDAKQELVAEYHADQIRFAAEQAGPPAPGTATALVAPLPLHIQVHEGTAAFDGSSLSLQWAGNASGPKRARQRMEYPLESIEKVEWVPSDGWEYGLLRVVERGGGDRKAVKPAKDLACLLFDEGAEQGRALLMAATVTAYLWAAEDAGRTAAPQVAAAPEGGALPAPAAEDGDDPDPQSRVIYARIRELGRLHAEGLLTDEEFSAKKAELLDRL</sequence>
<dbReference type="InterPro" id="IPR018649">
    <property type="entry name" value="SHOCT"/>
</dbReference>
<feature type="domain" description="DUF4429" evidence="3">
    <location>
        <begin position="141"/>
        <end position="228"/>
    </location>
</feature>
<dbReference type="RefSeq" id="WP_270686932.1">
    <property type="nucleotide sequence ID" value="NZ_JAQFWQ010000048.1"/>
</dbReference>
<dbReference type="InterPro" id="IPR027860">
    <property type="entry name" value="DUF4429"/>
</dbReference>
<feature type="domain" description="DUF4429" evidence="3">
    <location>
        <begin position="11"/>
        <end position="108"/>
    </location>
</feature>
<dbReference type="Pfam" id="PF14472">
    <property type="entry name" value="DUF4429"/>
    <property type="match status" value="2"/>
</dbReference>
<name>A0ABT4U611_9ACTN</name>
<reference evidence="4 5" key="1">
    <citation type="submission" date="2023-01" db="EMBL/GenBank/DDBJ databases">
        <title>Draft genome sequence of Nocardiopsis sp. RSe5-2 isolated from halophytes.</title>
        <authorList>
            <person name="Duangmal K."/>
            <person name="Chantavorakit T."/>
        </authorList>
    </citation>
    <scope>NUCLEOTIDE SEQUENCE [LARGE SCALE GENOMIC DNA]</scope>
    <source>
        <strain evidence="4 5">RSe5-2</strain>
    </source>
</reference>
<feature type="domain" description="SHOCT" evidence="2">
    <location>
        <begin position="276"/>
        <end position="302"/>
    </location>
</feature>
<evidence type="ECO:0000259" key="3">
    <source>
        <dbReference type="Pfam" id="PF14472"/>
    </source>
</evidence>